<dbReference type="PANTHER" id="PTHR11895:SF151">
    <property type="entry name" value="GLUTAMYL-TRNA(GLN) AMIDOTRANSFERASE SUBUNIT A"/>
    <property type="match status" value="1"/>
</dbReference>
<evidence type="ECO:0000256" key="1">
    <source>
        <dbReference type="ARBA" id="ARBA00008069"/>
    </source>
</evidence>
<dbReference type="GO" id="GO:0050567">
    <property type="term" value="F:glutaminyl-tRNA synthase (glutamine-hydrolyzing) activity"/>
    <property type="evidence" value="ECO:0007669"/>
    <property type="project" value="UniProtKB-UniRule"/>
</dbReference>
<gene>
    <name evidence="7 9" type="primary">gatA</name>
    <name evidence="9" type="ORF">COU95_00765</name>
</gene>
<dbReference type="GO" id="GO:0016740">
    <property type="term" value="F:transferase activity"/>
    <property type="evidence" value="ECO:0007669"/>
    <property type="project" value="UniProtKB-KW"/>
</dbReference>
<comment type="subunit">
    <text evidence="7">Heterotrimer of A, B and C subunits.</text>
</comment>
<dbReference type="InterPro" id="IPR004412">
    <property type="entry name" value="GatA"/>
</dbReference>
<dbReference type="PROSITE" id="PS00571">
    <property type="entry name" value="AMIDASES"/>
    <property type="match status" value="1"/>
</dbReference>
<feature type="active site" description="Acyl-ester intermediate" evidence="7">
    <location>
        <position position="181"/>
    </location>
</feature>
<dbReference type="AlphaFoldDB" id="A0A2M8L4C9"/>
<keyword evidence="5 7" id="KW-0648">Protein biosynthesis</keyword>
<evidence type="ECO:0000256" key="5">
    <source>
        <dbReference type="ARBA" id="ARBA00022917"/>
    </source>
</evidence>
<dbReference type="GO" id="GO:0030956">
    <property type="term" value="C:glutamyl-tRNA(Gln) amidotransferase complex"/>
    <property type="evidence" value="ECO:0007669"/>
    <property type="project" value="InterPro"/>
</dbReference>
<dbReference type="InterPro" id="IPR023631">
    <property type="entry name" value="Amidase_dom"/>
</dbReference>
<accession>A0A2M8L4C9</accession>
<proteinExistence type="inferred from homology"/>
<sequence length="474" mass="52132">MHLYQLTLRETQEGLQKGKFSSVELVRSCLERIKELDLKIHAFITVCEEEALEQARQADKTLDHQSSTINHQPLLGIPIAIKDIFCTKGIRTTAGSKVLEDYIPVYDATVVERLKRAGAIILGKTNMDAWAHGSSGENSDFFPTKNPWSLELVPGGSSSGSAAAVASGMALAATGSDTGGSIRLPASFCNLVGLKPSYGRVSRYGVVAMASSLDAMGHLTKDVTDSAIILNIIAGKDLYDSTTPEKPVPDYLKNLKKGIKGLRTGVPKEYFVEGMDLKMKEKVREAIKVLEKLGAEILEVSLPHTEYALAVYYIVQPSEVSSNLARYDGIRYGFPRHTFGDEARRRIMLGTYTLSAGYYEAYYLKAMQVRTLIKKDFEKVFEKVDVLVAPVSPTPPFRLGEKVGDPLQMYLSDIFTVTANLAGIPGLAVPAGFVDGLPVGIQILGPQFSEELLFQVGYAYEQETKWYKRKPELK</sequence>
<dbReference type="Pfam" id="PF01425">
    <property type="entry name" value="Amidase"/>
    <property type="match status" value="1"/>
</dbReference>
<dbReference type="NCBIfam" id="TIGR00132">
    <property type="entry name" value="gatA"/>
    <property type="match status" value="1"/>
</dbReference>
<comment type="caution">
    <text evidence="9">The sequence shown here is derived from an EMBL/GenBank/DDBJ whole genome shotgun (WGS) entry which is preliminary data.</text>
</comment>
<comment type="catalytic activity">
    <reaction evidence="6 7">
        <text>L-glutamyl-tRNA(Gln) + L-glutamine + ATP + H2O = L-glutaminyl-tRNA(Gln) + L-glutamate + ADP + phosphate + H(+)</text>
        <dbReference type="Rhea" id="RHEA:17521"/>
        <dbReference type="Rhea" id="RHEA-COMP:9681"/>
        <dbReference type="Rhea" id="RHEA-COMP:9684"/>
        <dbReference type="ChEBI" id="CHEBI:15377"/>
        <dbReference type="ChEBI" id="CHEBI:15378"/>
        <dbReference type="ChEBI" id="CHEBI:29985"/>
        <dbReference type="ChEBI" id="CHEBI:30616"/>
        <dbReference type="ChEBI" id="CHEBI:43474"/>
        <dbReference type="ChEBI" id="CHEBI:58359"/>
        <dbReference type="ChEBI" id="CHEBI:78520"/>
        <dbReference type="ChEBI" id="CHEBI:78521"/>
        <dbReference type="ChEBI" id="CHEBI:456216"/>
        <dbReference type="EC" id="6.3.5.7"/>
    </reaction>
</comment>
<dbReference type="InterPro" id="IPR000120">
    <property type="entry name" value="Amidase"/>
</dbReference>
<comment type="similarity">
    <text evidence="1 7">Belongs to the amidase family. GatA subfamily.</text>
</comment>
<reference evidence="10" key="1">
    <citation type="submission" date="2017-09" db="EMBL/GenBank/DDBJ databases">
        <title>Depth-based differentiation of microbial function through sediment-hosted aquifers and enrichment of novel symbionts in the deep terrestrial subsurface.</title>
        <authorList>
            <person name="Probst A.J."/>
            <person name="Ladd B."/>
            <person name="Jarett J.K."/>
            <person name="Geller-Mcgrath D.E."/>
            <person name="Sieber C.M.K."/>
            <person name="Emerson J.B."/>
            <person name="Anantharaman K."/>
            <person name="Thomas B.C."/>
            <person name="Malmstrom R."/>
            <person name="Stieglmeier M."/>
            <person name="Klingl A."/>
            <person name="Woyke T."/>
            <person name="Ryan C.M."/>
            <person name="Banfield J.F."/>
        </authorList>
    </citation>
    <scope>NUCLEOTIDE SEQUENCE [LARGE SCALE GENOMIC DNA]</scope>
</reference>
<evidence type="ECO:0000256" key="7">
    <source>
        <dbReference type="HAMAP-Rule" id="MF_00120"/>
    </source>
</evidence>
<dbReference type="Proteomes" id="UP000231474">
    <property type="component" value="Unassembled WGS sequence"/>
</dbReference>
<evidence type="ECO:0000313" key="9">
    <source>
        <dbReference type="EMBL" id="PJE67717.1"/>
    </source>
</evidence>
<evidence type="ECO:0000313" key="10">
    <source>
        <dbReference type="Proteomes" id="UP000231474"/>
    </source>
</evidence>
<keyword evidence="3 7" id="KW-0547">Nucleotide-binding</keyword>
<evidence type="ECO:0000256" key="6">
    <source>
        <dbReference type="ARBA" id="ARBA00047407"/>
    </source>
</evidence>
<dbReference type="EC" id="6.3.5.7" evidence="7"/>
<feature type="active site" description="Charge relay system" evidence="7">
    <location>
        <position position="157"/>
    </location>
</feature>
<organism evidence="9 10">
    <name type="scientific">Candidatus Shapirobacteria bacterium CG10_big_fil_rev_8_21_14_0_10_40_9</name>
    <dbReference type="NCBI Taxonomy" id="1974888"/>
    <lineage>
        <taxon>Bacteria</taxon>
        <taxon>Candidatus Shapironibacteriota</taxon>
    </lineage>
</organism>
<dbReference type="GO" id="GO:0006412">
    <property type="term" value="P:translation"/>
    <property type="evidence" value="ECO:0007669"/>
    <property type="project" value="UniProtKB-UniRule"/>
</dbReference>
<dbReference type="GO" id="GO:0005524">
    <property type="term" value="F:ATP binding"/>
    <property type="evidence" value="ECO:0007669"/>
    <property type="project" value="UniProtKB-KW"/>
</dbReference>
<dbReference type="Gene3D" id="3.90.1300.10">
    <property type="entry name" value="Amidase signature (AS) domain"/>
    <property type="match status" value="1"/>
</dbReference>
<dbReference type="HAMAP" id="MF_00120">
    <property type="entry name" value="GatA"/>
    <property type="match status" value="1"/>
</dbReference>
<evidence type="ECO:0000256" key="2">
    <source>
        <dbReference type="ARBA" id="ARBA00022598"/>
    </source>
</evidence>
<protein>
    <recommendedName>
        <fullName evidence="7">Glutamyl-tRNA(Gln) amidotransferase subunit A</fullName>
        <shortName evidence="7">Glu-ADT subunit A</shortName>
        <ecNumber evidence="7">6.3.5.7</ecNumber>
    </recommendedName>
</protein>
<name>A0A2M8L4C9_9BACT</name>
<keyword evidence="2 7" id="KW-0436">Ligase</keyword>
<dbReference type="InterPro" id="IPR036928">
    <property type="entry name" value="AS_sf"/>
</dbReference>
<keyword evidence="9" id="KW-0808">Transferase</keyword>
<evidence type="ECO:0000256" key="3">
    <source>
        <dbReference type="ARBA" id="ARBA00022741"/>
    </source>
</evidence>
<comment type="function">
    <text evidence="7">Allows the formation of correctly charged Gln-tRNA(Gln) through the transamidation of misacylated Glu-tRNA(Gln) in organisms which lack glutaminyl-tRNA synthetase. The reaction takes place in the presence of glutamine and ATP through an activated gamma-phospho-Glu-tRNA(Gln).</text>
</comment>
<feature type="active site" description="Charge relay system" evidence="7">
    <location>
        <position position="82"/>
    </location>
</feature>
<feature type="domain" description="Amidase" evidence="8">
    <location>
        <begin position="24"/>
        <end position="453"/>
    </location>
</feature>
<evidence type="ECO:0000259" key="8">
    <source>
        <dbReference type="Pfam" id="PF01425"/>
    </source>
</evidence>
<keyword evidence="4 7" id="KW-0067">ATP-binding</keyword>
<dbReference type="EMBL" id="PFEK01000014">
    <property type="protein sequence ID" value="PJE67717.1"/>
    <property type="molecule type" value="Genomic_DNA"/>
</dbReference>
<dbReference type="PANTHER" id="PTHR11895">
    <property type="entry name" value="TRANSAMIDASE"/>
    <property type="match status" value="1"/>
</dbReference>
<dbReference type="InterPro" id="IPR020556">
    <property type="entry name" value="Amidase_CS"/>
</dbReference>
<dbReference type="SUPFAM" id="SSF75304">
    <property type="entry name" value="Amidase signature (AS) enzymes"/>
    <property type="match status" value="1"/>
</dbReference>
<evidence type="ECO:0000256" key="4">
    <source>
        <dbReference type="ARBA" id="ARBA00022840"/>
    </source>
</evidence>